<dbReference type="GO" id="GO:0003755">
    <property type="term" value="F:peptidyl-prolyl cis-trans isomerase activity"/>
    <property type="evidence" value="ECO:0007669"/>
    <property type="project" value="InterPro"/>
</dbReference>
<dbReference type="Gene3D" id="3.40.50.150">
    <property type="entry name" value="Vaccinia Virus protein VP39"/>
    <property type="match status" value="1"/>
</dbReference>
<reference evidence="2 3" key="1">
    <citation type="submission" date="2020-02" db="EMBL/GenBank/DDBJ databases">
        <title>Comparative genomics of sulfur disproportionating microorganisms.</title>
        <authorList>
            <person name="Ward L.M."/>
            <person name="Bertran E."/>
            <person name="Johnston D.T."/>
        </authorList>
    </citation>
    <scope>NUCLEOTIDE SEQUENCE [LARGE SCALE GENOMIC DNA]</scope>
    <source>
        <strain evidence="2 3">DSM 3696</strain>
    </source>
</reference>
<keyword evidence="2" id="KW-0808">Transferase</keyword>
<dbReference type="PANTHER" id="PTHR43036">
    <property type="entry name" value="OSJNBB0011N17.9 PROTEIN"/>
    <property type="match status" value="1"/>
</dbReference>
<dbReference type="CDD" id="cd02440">
    <property type="entry name" value="AdoMet_MTases"/>
    <property type="match status" value="1"/>
</dbReference>
<evidence type="ECO:0000259" key="1">
    <source>
        <dbReference type="Pfam" id="PF08241"/>
    </source>
</evidence>
<comment type="caution">
    <text evidence="2">The sequence shown here is derived from an EMBL/GenBank/DDBJ whole genome shotgun (WGS) entry which is preliminary data.</text>
</comment>
<dbReference type="Gene3D" id="3.10.50.40">
    <property type="match status" value="1"/>
</dbReference>
<dbReference type="EMBL" id="JAAGRQ010000156">
    <property type="protein sequence ID" value="NDY58877.1"/>
    <property type="molecule type" value="Genomic_DNA"/>
</dbReference>
<accession>A0A7K3NRY7</accession>
<feature type="domain" description="Methyltransferase type 11" evidence="1">
    <location>
        <begin position="259"/>
        <end position="332"/>
    </location>
</feature>
<dbReference type="GO" id="GO:0008757">
    <property type="term" value="F:S-adenosylmethionine-dependent methyltransferase activity"/>
    <property type="evidence" value="ECO:0007669"/>
    <property type="project" value="InterPro"/>
</dbReference>
<keyword evidence="3" id="KW-1185">Reference proteome</keyword>
<dbReference type="InterPro" id="IPR013216">
    <property type="entry name" value="Methyltransf_11"/>
</dbReference>
<dbReference type="GO" id="GO:0032259">
    <property type="term" value="P:methylation"/>
    <property type="evidence" value="ECO:0007669"/>
    <property type="project" value="UniProtKB-KW"/>
</dbReference>
<organism evidence="2 3">
    <name type="scientific">Desulfolutivibrio sulfodismutans</name>
    <dbReference type="NCBI Taxonomy" id="63561"/>
    <lineage>
        <taxon>Bacteria</taxon>
        <taxon>Pseudomonadati</taxon>
        <taxon>Thermodesulfobacteriota</taxon>
        <taxon>Desulfovibrionia</taxon>
        <taxon>Desulfovibrionales</taxon>
        <taxon>Desulfovibrionaceae</taxon>
        <taxon>Desulfolutivibrio</taxon>
    </lineage>
</organism>
<dbReference type="InterPro" id="IPR046357">
    <property type="entry name" value="PPIase_dom_sf"/>
</dbReference>
<dbReference type="PANTHER" id="PTHR43036:SF2">
    <property type="entry name" value="OS04G0481300 PROTEIN"/>
    <property type="match status" value="1"/>
</dbReference>
<dbReference type="InterPro" id="IPR029063">
    <property type="entry name" value="SAM-dependent_MTases_sf"/>
</dbReference>
<proteinExistence type="predicted"/>
<evidence type="ECO:0000313" key="2">
    <source>
        <dbReference type="EMBL" id="NDY58877.1"/>
    </source>
</evidence>
<keyword evidence="2" id="KW-0489">Methyltransferase</keyword>
<dbReference type="SUPFAM" id="SSF53335">
    <property type="entry name" value="S-adenosyl-L-methionine-dependent methyltransferases"/>
    <property type="match status" value="1"/>
</dbReference>
<dbReference type="AlphaFoldDB" id="A0A7K3NRY7"/>
<evidence type="ECO:0000313" key="3">
    <source>
        <dbReference type="Proteomes" id="UP000469724"/>
    </source>
</evidence>
<protein>
    <submittedName>
        <fullName evidence="2">Methyltransferase domain-containing protein</fullName>
    </submittedName>
</protein>
<dbReference type="RefSeq" id="WP_163303940.1">
    <property type="nucleotide sequence ID" value="NZ_JAAGRQ010000156.1"/>
</dbReference>
<dbReference type="Proteomes" id="UP000469724">
    <property type="component" value="Unassembled WGS sequence"/>
</dbReference>
<sequence>MSRIDNTCVATIELSLTWEDDAARHEERYLARRVNPWRDIFPPGLRERLEGLAEGEAASCDYAAGEAIPGRRDDLVKRLPRSSFTPKTVAGRRIEPRLGRFYPRGLFAGLCGVFPQDIRPARIMAMDADSLTLDLNHPLAGRPFTLAATVRHIAPKASDTGGHLFCWLEEMTDYGPGMQSPLPGLPTDFLSGDALSRTDAAPDADFYAQPRLTGHIDAQADALLTDCYAGHLRPGVAVLDLMSSVASHLPLETNFAPPGLHVTGLGLNAREMAANPRLAERVVHDVNADPTLPFPDAAFDAVFLSLSVEYLTRPREVMAQCARVLRPGGSLCVGFSDRWFPQKVTAVWPDLHPFERLGLVAELMRGAGSFADLATTSIRNWWRPSDDPHIRQTITSDPVYVATGKRSRA</sequence>
<dbReference type="Pfam" id="PF08241">
    <property type="entry name" value="Methyltransf_11"/>
    <property type="match status" value="1"/>
</dbReference>
<gene>
    <name evidence="2" type="ORF">G3N56_19245</name>
</gene>
<name>A0A7K3NRY7_9BACT</name>